<reference evidence="2 3" key="1">
    <citation type="submission" date="2019-07" db="EMBL/GenBank/DDBJ databases">
        <title>Whole genome shotgun sequence of Chryseobacterium hagamense NBRC 105253.</title>
        <authorList>
            <person name="Hosoyama A."/>
            <person name="Uohara A."/>
            <person name="Ohji S."/>
            <person name="Ichikawa N."/>
        </authorList>
    </citation>
    <scope>NUCLEOTIDE SEQUENCE [LARGE SCALE GENOMIC DNA]</scope>
    <source>
        <strain evidence="2 3">NBRC 105253</strain>
    </source>
</reference>
<dbReference type="RefSeq" id="WP_146943226.1">
    <property type="nucleotide sequence ID" value="NZ_BJYJ01000023.1"/>
</dbReference>
<keyword evidence="3" id="KW-1185">Reference proteome</keyword>
<dbReference type="InterPro" id="IPR025309">
    <property type="entry name" value="KTSC_dom"/>
</dbReference>
<evidence type="ECO:0000313" key="3">
    <source>
        <dbReference type="Proteomes" id="UP000321863"/>
    </source>
</evidence>
<dbReference type="Pfam" id="PF13619">
    <property type="entry name" value="KTSC"/>
    <property type="match status" value="1"/>
</dbReference>
<protein>
    <recommendedName>
        <fullName evidence="1">KTSC domain-containing protein</fullName>
    </recommendedName>
</protein>
<dbReference type="EMBL" id="BJYJ01000023">
    <property type="protein sequence ID" value="GEN77443.1"/>
    <property type="molecule type" value="Genomic_DNA"/>
</dbReference>
<dbReference type="Proteomes" id="UP000321863">
    <property type="component" value="Unassembled WGS sequence"/>
</dbReference>
<comment type="caution">
    <text evidence="2">The sequence shown here is derived from an EMBL/GenBank/DDBJ whole genome shotgun (WGS) entry which is preliminary data.</text>
</comment>
<name>A0A511YQG8_9FLAO</name>
<dbReference type="OrthoDB" id="8450910at2"/>
<gene>
    <name evidence="2" type="ORF">CHA01nite_31830</name>
</gene>
<evidence type="ECO:0000313" key="2">
    <source>
        <dbReference type="EMBL" id="GEN77443.1"/>
    </source>
</evidence>
<proteinExistence type="predicted"/>
<dbReference type="AlphaFoldDB" id="A0A511YQG8"/>
<sequence>MPSSVIRTYVYFPQTDTLRITYQSGAVYDYLEVPENIFERFRTVQSKGRFLNYVIKQKFRYRKIK</sequence>
<organism evidence="2 3">
    <name type="scientific">Chryseobacterium hagamense</name>
    <dbReference type="NCBI Taxonomy" id="395935"/>
    <lineage>
        <taxon>Bacteria</taxon>
        <taxon>Pseudomonadati</taxon>
        <taxon>Bacteroidota</taxon>
        <taxon>Flavobacteriia</taxon>
        <taxon>Flavobacteriales</taxon>
        <taxon>Weeksellaceae</taxon>
        <taxon>Chryseobacterium group</taxon>
        <taxon>Chryseobacterium</taxon>
    </lineage>
</organism>
<evidence type="ECO:0000259" key="1">
    <source>
        <dbReference type="Pfam" id="PF13619"/>
    </source>
</evidence>
<feature type="domain" description="KTSC" evidence="1">
    <location>
        <begin position="3"/>
        <end position="59"/>
    </location>
</feature>
<accession>A0A511YQG8</accession>